<proteinExistence type="predicted"/>
<dbReference type="Proteomes" id="UP000616885">
    <property type="component" value="Unassembled WGS sequence"/>
</dbReference>
<sequence>MSYSMLRKTSPDATSPMSLIAAQGEPTALDQLGNAAEDCNIPNQEHMAQRDAFQAHEAQGQDGVAPEKREMGLHSEASRSIGINISRTQRRVLSITDLPLEVLRGVFEFFQHPATVGQSINLELIEIGFGVDQLKDI</sequence>
<organism evidence="1 2">
    <name type="scientific">Bionectria ochroleuca</name>
    <name type="common">Gliocladium roseum</name>
    <dbReference type="NCBI Taxonomy" id="29856"/>
    <lineage>
        <taxon>Eukaryota</taxon>
        <taxon>Fungi</taxon>
        <taxon>Dikarya</taxon>
        <taxon>Ascomycota</taxon>
        <taxon>Pezizomycotina</taxon>
        <taxon>Sordariomycetes</taxon>
        <taxon>Hypocreomycetidae</taxon>
        <taxon>Hypocreales</taxon>
        <taxon>Bionectriaceae</taxon>
        <taxon>Clonostachys</taxon>
    </lineage>
</organism>
<evidence type="ECO:0000313" key="1">
    <source>
        <dbReference type="EMBL" id="KAF9754276.1"/>
    </source>
</evidence>
<name>A0A8H7TP44_BIOOC</name>
<evidence type="ECO:0000313" key="2">
    <source>
        <dbReference type="Proteomes" id="UP000616885"/>
    </source>
</evidence>
<dbReference type="AlphaFoldDB" id="A0A8H7TP44"/>
<reference evidence="1" key="1">
    <citation type="submission" date="2020-10" db="EMBL/GenBank/DDBJ databases">
        <title>High-Quality Genome Resource of Clonostachys rosea strain S41 by Oxford Nanopore Long-Read Sequencing.</title>
        <authorList>
            <person name="Wang H."/>
        </authorList>
    </citation>
    <scope>NUCLEOTIDE SEQUENCE</scope>
    <source>
        <strain evidence="1">S41</strain>
    </source>
</reference>
<protein>
    <submittedName>
        <fullName evidence="1">Uncharacterized protein</fullName>
    </submittedName>
</protein>
<gene>
    <name evidence="1" type="ORF">IM811_013034</name>
</gene>
<comment type="caution">
    <text evidence="1">The sequence shown here is derived from an EMBL/GenBank/DDBJ whole genome shotgun (WGS) entry which is preliminary data.</text>
</comment>
<dbReference type="EMBL" id="JADCTT010000004">
    <property type="protein sequence ID" value="KAF9754276.1"/>
    <property type="molecule type" value="Genomic_DNA"/>
</dbReference>
<accession>A0A8H7TP44</accession>